<evidence type="ECO:0000259" key="2">
    <source>
        <dbReference type="Pfam" id="PF01551"/>
    </source>
</evidence>
<dbReference type="EMBL" id="BJUW01000021">
    <property type="protein sequence ID" value="GEK87854.1"/>
    <property type="molecule type" value="Genomic_DNA"/>
</dbReference>
<dbReference type="GO" id="GO:0004222">
    <property type="term" value="F:metalloendopeptidase activity"/>
    <property type="evidence" value="ECO:0007669"/>
    <property type="project" value="TreeGrafter"/>
</dbReference>
<keyword evidence="1" id="KW-0732">Signal</keyword>
<accession>A0A511AI44</accession>
<feature type="signal peptide" evidence="1">
    <location>
        <begin position="1"/>
        <end position="32"/>
    </location>
</feature>
<sequence>MPFTSVRRRGLRAIVRAGLLMVLLLSPAAASAIPGEGAEWQWPVSGTREVVEAFRAPAHDYGPGHRGIDIAANVGSTVQAPADGVVAFRGVVVDRPLLTIDHGAGIVSTFEPMSSDLSPGAVVLAGDDIGAVATGGHAAAGTLHIGVRVDGVYVNPMLMFGDVPRAVLLPCCDAVTPGGEPAGTSP</sequence>
<name>A0A511AI44_9MICO</name>
<dbReference type="Proteomes" id="UP000321225">
    <property type="component" value="Unassembled WGS sequence"/>
</dbReference>
<dbReference type="InterPro" id="IPR050570">
    <property type="entry name" value="Cell_wall_metabolism_enzyme"/>
</dbReference>
<dbReference type="InterPro" id="IPR016047">
    <property type="entry name" value="M23ase_b-sheet_dom"/>
</dbReference>
<protein>
    <recommendedName>
        <fullName evidence="2">M23ase beta-sheet core domain-containing protein</fullName>
    </recommendedName>
</protein>
<evidence type="ECO:0000256" key="1">
    <source>
        <dbReference type="SAM" id="SignalP"/>
    </source>
</evidence>
<dbReference type="RefSeq" id="WP_147040859.1">
    <property type="nucleotide sequence ID" value="NZ_BJUW01000021.1"/>
</dbReference>
<evidence type="ECO:0000313" key="3">
    <source>
        <dbReference type="EMBL" id="GEK87854.1"/>
    </source>
</evidence>
<dbReference type="Pfam" id="PF01551">
    <property type="entry name" value="Peptidase_M23"/>
    <property type="match status" value="1"/>
</dbReference>
<dbReference type="Gene3D" id="2.70.70.10">
    <property type="entry name" value="Glucose Permease (Domain IIA)"/>
    <property type="match status" value="1"/>
</dbReference>
<dbReference type="InterPro" id="IPR011055">
    <property type="entry name" value="Dup_hybrid_motif"/>
</dbReference>
<feature type="domain" description="M23ase beta-sheet core" evidence="2">
    <location>
        <begin position="64"/>
        <end position="156"/>
    </location>
</feature>
<gene>
    <name evidence="3" type="ORF">MAE01_30300</name>
</gene>
<dbReference type="CDD" id="cd12797">
    <property type="entry name" value="M23_peptidase"/>
    <property type="match status" value="1"/>
</dbReference>
<proteinExistence type="predicted"/>
<dbReference type="OrthoDB" id="5245088at2"/>
<organism evidence="3 4">
    <name type="scientific">Microbacterium aerolatum</name>
    <dbReference type="NCBI Taxonomy" id="153731"/>
    <lineage>
        <taxon>Bacteria</taxon>
        <taxon>Bacillati</taxon>
        <taxon>Actinomycetota</taxon>
        <taxon>Actinomycetes</taxon>
        <taxon>Micrococcales</taxon>
        <taxon>Microbacteriaceae</taxon>
        <taxon>Microbacterium</taxon>
    </lineage>
</organism>
<feature type="chain" id="PRO_5022050501" description="M23ase beta-sheet core domain-containing protein" evidence="1">
    <location>
        <begin position="33"/>
        <end position="186"/>
    </location>
</feature>
<dbReference type="PANTHER" id="PTHR21666">
    <property type="entry name" value="PEPTIDASE-RELATED"/>
    <property type="match status" value="1"/>
</dbReference>
<dbReference type="AlphaFoldDB" id="A0A511AI44"/>
<dbReference type="SUPFAM" id="SSF51261">
    <property type="entry name" value="Duplicated hybrid motif"/>
    <property type="match status" value="1"/>
</dbReference>
<reference evidence="3 4" key="1">
    <citation type="submission" date="2019-07" db="EMBL/GenBank/DDBJ databases">
        <title>Whole genome shotgun sequence of Microbacterium aerolatum NBRC 103071.</title>
        <authorList>
            <person name="Hosoyama A."/>
            <person name="Uohara A."/>
            <person name="Ohji S."/>
            <person name="Ichikawa N."/>
        </authorList>
    </citation>
    <scope>NUCLEOTIDE SEQUENCE [LARGE SCALE GENOMIC DNA]</scope>
    <source>
        <strain evidence="3 4">NBRC 103071</strain>
    </source>
</reference>
<evidence type="ECO:0000313" key="4">
    <source>
        <dbReference type="Proteomes" id="UP000321225"/>
    </source>
</evidence>
<keyword evidence="4" id="KW-1185">Reference proteome</keyword>
<comment type="caution">
    <text evidence="3">The sequence shown here is derived from an EMBL/GenBank/DDBJ whole genome shotgun (WGS) entry which is preliminary data.</text>
</comment>
<dbReference type="PANTHER" id="PTHR21666:SF270">
    <property type="entry name" value="MUREIN HYDROLASE ACTIVATOR ENVC"/>
    <property type="match status" value="1"/>
</dbReference>